<dbReference type="InterPro" id="IPR012910">
    <property type="entry name" value="Plug_dom"/>
</dbReference>
<reference evidence="8" key="1">
    <citation type="submission" date="2016-11" db="EMBL/GenBank/DDBJ databases">
        <authorList>
            <person name="Varghese N."/>
            <person name="Submissions S."/>
        </authorList>
    </citation>
    <scope>NUCLEOTIDE SEQUENCE [LARGE SCALE GENOMIC DNA]</scope>
    <source>
        <strain evidence="8">DSM 16990</strain>
    </source>
</reference>
<evidence type="ECO:0000259" key="5">
    <source>
        <dbReference type="Pfam" id="PF07660"/>
    </source>
</evidence>
<dbReference type="GO" id="GO:0009279">
    <property type="term" value="C:cell outer membrane"/>
    <property type="evidence" value="ECO:0007669"/>
    <property type="project" value="UniProtKB-SubCell"/>
</dbReference>
<dbReference type="PROSITE" id="PS52016">
    <property type="entry name" value="TONB_DEPENDENT_REC_3"/>
    <property type="match status" value="1"/>
</dbReference>
<dbReference type="Pfam" id="PF13715">
    <property type="entry name" value="CarbopepD_reg_2"/>
    <property type="match status" value="1"/>
</dbReference>
<feature type="domain" description="TonB-dependent receptor plug" evidence="6">
    <location>
        <begin position="225"/>
        <end position="334"/>
    </location>
</feature>
<dbReference type="EMBL" id="FQUQ01000001">
    <property type="protein sequence ID" value="SHE63624.1"/>
    <property type="molecule type" value="Genomic_DNA"/>
</dbReference>
<keyword evidence="3 4" id="KW-0998">Cell outer membrane</keyword>
<keyword evidence="4" id="KW-0812">Transmembrane</keyword>
<dbReference type="Gene3D" id="2.170.130.10">
    <property type="entry name" value="TonB-dependent receptor, plug domain"/>
    <property type="match status" value="1"/>
</dbReference>
<evidence type="ECO:0000313" key="7">
    <source>
        <dbReference type="EMBL" id="SHE63624.1"/>
    </source>
</evidence>
<evidence type="ECO:0000313" key="8">
    <source>
        <dbReference type="Proteomes" id="UP000184287"/>
    </source>
</evidence>
<dbReference type="InterPro" id="IPR039426">
    <property type="entry name" value="TonB-dep_rcpt-like"/>
</dbReference>
<proteinExistence type="inferred from homology"/>
<name>A0A1M4V3Q9_9SPHI</name>
<dbReference type="STRING" id="288992.SAMN04488522_101768"/>
<keyword evidence="2 4" id="KW-0472">Membrane</keyword>
<sequence>MNLIAFNPGKPGKWRPQKLLLVMKITIALLLFFVLSASASTFAQKISLSEHNAPLVEVLEKIRLQSGYDFVASTRLIEKSNRVSITVNEVSVEEALKICFSNQKLTYKIQGKIVLIKENKNTINSLMSKVQEEITVKGTVADKGGLLPGVTVSLKSDKAKAVVTDASGSFKITCPKDGILVFSSIGFKTLEVPIDGRPVIDVFLEQETSGLSEVVVVGYGQKQTKVSLTGAISSISTKELKQSPVANISNALAGRIPGLVTAQRSGRPGSDASSLFIRGISTYTGNTAPLVVIDGLPRGDQNFGDIDPNEIESISILKDASSTSLYGIQGANGVILVTTKRGEDGSPTIQVNAQSALMKSGRFPKFLDSYNSGLLRNEGARNDGLSAVYTDRELQLFKDKTSPYLYPDVDWYKEMIREYTPQRQVNLNVNGGTKFVKYFVSGSYLRQETNFKAADENIYGVKYKYDRYNFRSNIDVTLDKNTDLQLDLASRLENRTMPHADRNDNGYFFVVLSQMHNALTPVFNPDGSLASGNLRADFINPYGIITRNGYSDTNFSNTFGNVAATRKLDFITPGLKIKSLFSFETFGSIDFSQYQMPASYRYKGIDEATGKPIYVQHYAKTSLSQDGATNATRYNYFDVKLLYDRSFKRHNVSGLALFNRNYRTITGDLPRVYQGLVGQLKYNYDQRYFFEFNAGYNGSENFPKGKRYGFFPALSAGWLVSAEPFMKDNKVFSYLKVRGSHGLVGNDNIGDGRYLFVSEFARGGGYTFGNNPTNVGGYWESRVGNKNITWEKATKSNIGLEAGFLKDQIRLTVDVFREHRKDILTGPNLIPDYFGIDAALSLNKGAVLNRGFEVEMKLNTNIGEVYLFSNLNYTFTKNKILEIDEPKLQYPWQSQIGLPVGYSLGYESMGFFQNQREIDNSPIQSFTTVIPGDLKYRDISGNGSIGPEDRIPIPTLNVPNQIFGASFGLSYKGIDLSILLQGALGGRQIYSDQIVYTYRDGIRPHHLERWTPENPLNAKFPVLHGNESKNGNNFINSTFWLRKTDYLKIKNLELGYRLPSTWTRKVGTKTARIFVNAMNLYSWDHLKDINVDPESNVGGSFSGLSYPIQSIYNLGLTVNF</sequence>
<dbReference type="NCBIfam" id="TIGR04056">
    <property type="entry name" value="OMP_RagA_SusC"/>
    <property type="match status" value="1"/>
</dbReference>
<dbReference type="InterPro" id="IPR011662">
    <property type="entry name" value="Secretin/TonB_short_N"/>
</dbReference>
<dbReference type="InterPro" id="IPR023996">
    <property type="entry name" value="TonB-dep_OMP_SusC/RagA"/>
</dbReference>
<dbReference type="InterPro" id="IPR037066">
    <property type="entry name" value="Plug_dom_sf"/>
</dbReference>
<evidence type="ECO:0000256" key="4">
    <source>
        <dbReference type="PROSITE-ProRule" id="PRU01360"/>
    </source>
</evidence>
<organism evidence="7 8">
    <name type="scientific">Pedobacter caeni</name>
    <dbReference type="NCBI Taxonomy" id="288992"/>
    <lineage>
        <taxon>Bacteria</taxon>
        <taxon>Pseudomonadati</taxon>
        <taxon>Bacteroidota</taxon>
        <taxon>Sphingobacteriia</taxon>
        <taxon>Sphingobacteriales</taxon>
        <taxon>Sphingobacteriaceae</taxon>
        <taxon>Pedobacter</taxon>
    </lineage>
</organism>
<protein>
    <submittedName>
        <fullName evidence="7">TonB-linked outer membrane protein, SusC/RagA family</fullName>
    </submittedName>
</protein>
<dbReference type="Proteomes" id="UP000184287">
    <property type="component" value="Unassembled WGS sequence"/>
</dbReference>
<dbReference type="Pfam" id="PF07715">
    <property type="entry name" value="Plug"/>
    <property type="match status" value="1"/>
</dbReference>
<dbReference type="AlphaFoldDB" id="A0A1M4V3Q9"/>
<comment type="similarity">
    <text evidence="4">Belongs to the TonB-dependent receptor family.</text>
</comment>
<evidence type="ECO:0000256" key="1">
    <source>
        <dbReference type="ARBA" id="ARBA00022448"/>
    </source>
</evidence>
<dbReference type="SUPFAM" id="SSF49464">
    <property type="entry name" value="Carboxypeptidase regulatory domain-like"/>
    <property type="match status" value="1"/>
</dbReference>
<dbReference type="InterPro" id="IPR008969">
    <property type="entry name" value="CarboxyPept-like_regulatory"/>
</dbReference>
<evidence type="ECO:0000259" key="6">
    <source>
        <dbReference type="Pfam" id="PF07715"/>
    </source>
</evidence>
<dbReference type="SUPFAM" id="SSF56935">
    <property type="entry name" value="Porins"/>
    <property type="match status" value="1"/>
</dbReference>
<keyword evidence="4" id="KW-1134">Transmembrane beta strand</keyword>
<gene>
    <name evidence="7" type="ORF">SAMN04488522_101768</name>
</gene>
<dbReference type="FunFam" id="2.170.130.10:FF:000003">
    <property type="entry name" value="SusC/RagA family TonB-linked outer membrane protein"/>
    <property type="match status" value="1"/>
</dbReference>
<dbReference type="NCBIfam" id="TIGR04057">
    <property type="entry name" value="SusC_RagA_signa"/>
    <property type="match status" value="1"/>
</dbReference>
<keyword evidence="1 4" id="KW-0813">Transport</keyword>
<keyword evidence="8" id="KW-1185">Reference proteome</keyword>
<evidence type="ECO:0000256" key="3">
    <source>
        <dbReference type="ARBA" id="ARBA00023237"/>
    </source>
</evidence>
<dbReference type="InterPro" id="IPR023997">
    <property type="entry name" value="TonB-dep_OMP_SusC/RagA_CS"/>
</dbReference>
<comment type="subcellular location">
    <subcellularLocation>
        <location evidence="4">Cell outer membrane</location>
        <topology evidence="4">Multi-pass membrane protein</topology>
    </subcellularLocation>
</comment>
<evidence type="ECO:0000256" key="2">
    <source>
        <dbReference type="ARBA" id="ARBA00023136"/>
    </source>
</evidence>
<dbReference type="Pfam" id="PF07660">
    <property type="entry name" value="STN"/>
    <property type="match status" value="1"/>
</dbReference>
<feature type="domain" description="Secretin/TonB short N-terminal" evidence="5">
    <location>
        <begin position="68"/>
        <end position="116"/>
    </location>
</feature>
<accession>A0A1M4V3Q9</accession>